<feature type="region of interest" description="Disordered" evidence="1">
    <location>
        <begin position="1"/>
        <end position="21"/>
    </location>
</feature>
<dbReference type="STRING" id="50990.A0A4R5XGE5"/>
<feature type="transmembrane region" description="Helical" evidence="2">
    <location>
        <begin position="55"/>
        <end position="76"/>
    </location>
</feature>
<dbReference type="InterPro" id="IPR045339">
    <property type="entry name" value="DUF6534"/>
</dbReference>
<protein>
    <recommendedName>
        <fullName evidence="3">DUF6534 domain-containing protein</fullName>
    </recommendedName>
</protein>
<keyword evidence="2" id="KW-0472">Membrane</keyword>
<feature type="transmembrane region" description="Helical" evidence="2">
    <location>
        <begin position="183"/>
        <end position="214"/>
    </location>
</feature>
<keyword evidence="5" id="KW-1185">Reference proteome</keyword>
<dbReference type="Proteomes" id="UP000294933">
    <property type="component" value="Unassembled WGS sequence"/>
</dbReference>
<dbReference type="VEuPathDB" id="FungiDB:BD410DRAFT_798595"/>
<evidence type="ECO:0000313" key="4">
    <source>
        <dbReference type="EMBL" id="TDL30213.1"/>
    </source>
</evidence>
<keyword evidence="2" id="KW-0812">Transmembrane</keyword>
<proteinExistence type="predicted"/>
<gene>
    <name evidence="4" type="ORF">BD410DRAFT_798595</name>
</gene>
<feature type="region of interest" description="Disordered" evidence="1">
    <location>
        <begin position="305"/>
        <end position="324"/>
    </location>
</feature>
<evidence type="ECO:0000259" key="3">
    <source>
        <dbReference type="Pfam" id="PF20152"/>
    </source>
</evidence>
<accession>A0A4R5XGE5</accession>
<dbReference type="Pfam" id="PF20152">
    <property type="entry name" value="DUF6534"/>
    <property type="match status" value="1"/>
</dbReference>
<dbReference type="EMBL" id="ML170156">
    <property type="protein sequence ID" value="TDL30213.1"/>
    <property type="molecule type" value="Genomic_DNA"/>
</dbReference>
<evidence type="ECO:0000256" key="2">
    <source>
        <dbReference type="SAM" id="Phobius"/>
    </source>
</evidence>
<organism evidence="4 5">
    <name type="scientific">Rickenella mellea</name>
    <dbReference type="NCBI Taxonomy" id="50990"/>
    <lineage>
        <taxon>Eukaryota</taxon>
        <taxon>Fungi</taxon>
        <taxon>Dikarya</taxon>
        <taxon>Basidiomycota</taxon>
        <taxon>Agaricomycotina</taxon>
        <taxon>Agaricomycetes</taxon>
        <taxon>Hymenochaetales</taxon>
        <taxon>Rickenellaceae</taxon>
        <taxon>Rickenella</taxon>
    </lineage>
</organism>
<name>A0A4R5XGE5_9AGAM</name>
<keyword evidence="2" id="KW-1133">Transmembrane helix</keyword>
<feature type="domain" description="DUF6534" evidence="3">
    <location>
        <begin position="151"/>
        <end position="228"/>
    </location>
</feature>
<evidence type="ECO:0000256" key="1">
    <source>
        <dbReference type="SAM" id="MobiDB-lite"/>
    </source>
</evidence>
<sequence length="324" mass="35665">MSTTPGHSVRNGPTLSSTTKLPSSAQFNAVSVESAKPSHILAPPPIFFHGIQSLVVFRSILLGLFGVTIVQTYTYFNTFRDTQMLKLFFSSYIRYTTIWESTAYTAISHTSKCMVQVFFATRIYLVRKHSWVIPGIVHSGWIVVGTAAGFAVISDVTATAAMCHFLAEIPSEMKSMKTLRNSLLIFVINRGALVTLLELIFGVSILVAPVRAWWIPFYLTKNKVYINTTRLTRGTLRAKATAHTLGTIRFTDPKKSGITTGERTQLRQSFQASILDPPSAVYVRGAADTQQFRSSSPTLALHAHTNSVHTSGSDPDRIQAASEC</sequence>
<dbReference type="AlphaFoldDB" id="A0A4R5XGE5"/>
<reference evidence="4 5" key="1">
    <citation type="submission" date="2018-06" db="EMBL/GenBank/DDBJ databases">
        <title>A transcriptomic atlas of mushroom development highlights an independent origin of complex multicellularity.</title>
        <authorList>
            <consortium name="DOE Joint Genome Institute"/>
            <person name="Krizsan K."/>
            <person name="Almasi E."/>
            <person name="Merenyi Z."/>
            <person name="Sahu N."/>
            <person name="Viragh M."/>
            <person name="Koszo T."/>
            <person name="Mondo S."/>
            <person name="Kiss B."/>
            <person name="Balint B."/>
            <person name="Kues U."/>
            <person name="Barry K."/>
            <person name="Hegedus J.C."/>
            <person name="Henrissat B."/>
            <person name="Johnson J."/>
            <person name="Lipzen A."/>
            <person name="Ohm R."/>
            <person name="Nagy I."/>
            <person name="Pangilinan J."/>
            <person name="Yan J."/>
            <person name="Xiong Y."/>
            <person name="Grigoriev I.V."/>
            <person name="Hibbett D.S."/>
            <person name="Nagy L.G."/>
        </authorList>
    </citation>
    <scope>NUCLEOTIDE SEQUENCE [LARGE SCALE GENOMIC DNA]</scope>
    <source>
        <strain evidence="4 5">SZMC22713</strain>
    </source>
</reference>
<evidence type="ECO:0000313" key="5">
    <source>
        <dbReference type="Proteomes" id="UP000294933"/>
    </source>
</evidence>